<dbReference type="NCBIfam" id="TIGR00254">
    <property type="entry name" value="GGDEF"/>
    <property type="match status" value="1"/>
</dbReference>
<reference evidence="3 4" key="1">
    <citation type="submission" date="2021-01" db="EMBL/GenBank/DDBJ databases">
        <title>Genomics of switchgrass bacterial isolates.</title>
        <authorList>
            <person name="Shade A."/>
        </authorList>
    </citation>
    <scope>NUCLEOTIDE SEQUENCE [LARGE SCALE GENOMIC DNA]</scope>
    <source>
        <strain evidence="3 4">PvP111</strain>
    </source>
</reference>
<evidence type="ECO:0000259" key="2">
    <source>
        <dbReference type="PROSITE" id="PS50887"/>
    </source>
</evidence>
<dbReference type="SUPFAM" id="SSF55073">
    <property type="entry name" value="Nucleotide cyclase"/>
    <property type="match status" value="1"/>
</dbReference>
<feature type="transmembrane region" description="Helical" evidence="1">
    <location>
        <begin position="136"/>
        <end position="157"/>
    </location>
</feature>
<dbReference type="EMBL" id="JAFBBK010000001">
    <property type="protein sequence ID" value="MBM7414379.1"/>
    <property type="molecule type" value="Genomic_DNA"/>
</dbReference>
<keyword evidence="4" id="KW-1185">Reference proteome</keyword>
<dbReference type="Pfam" id="PF00990">
    <property type="entry name" value="GGDEF"/>
    <property type="match status" value="1"/>
</dbReference>
<dbReference type="PANTHER" id="PTHR45138:SF9">
    <property type="entry name" value="DIGUANYLATE CYCLASE DGCM-RELATED"/>
    <property type="match status" value="1"/>
</dbReference>
<dbReference type="SMART" id="SM00267">
    <property type="entry name" value="GGDEF"/>
    <property type="match status" value="1"/>
</dbReference>
<feature type="transmembrane region" description="Helical" evidence="1">
    <location>
        <begin position="169"/>
        <end position="189"/>
    </location>
</feature>
<dbReference type="Gene3D" id="3.30.70.270">
    <property type="match status" value="1"/>
</dbReference>
<dbReference type="CDD" id="cd01949">
    <property type="entry name" value="GGDEF"/>
    <property type="match status" value="1"/>
</dbReference>
<organism evidence="3 4">
    <name type="scientific">Rhodococcoides corynebacterioides</name>
    <dbReference type="NCBI Taxonomy" id="53972"/>
    <lineage>
        <taxon>Bacteria</taxon>
        <taxon>Bacillati</taxon>
        <taxon>Actinomycetota</taxon>
        <taxon>Actinomycetes</taxon>
        <taxon>Mycobacteriales</taxon>
        <taxon>Nocardiaceae</taxon>
        <taxon>Rhodococcoides</taxon>
    </lineage>
</organism>
<dbReference type="PROSITE" id="PS50887">
    <property type="entry name" value="GGDEF"/>
    <property type="match status" value="1"/>
</dbReference>
<evidence type="ECO:0000313" key="4">
    <source>
        <dbReference type="Proteomes" id="UP000703038"/>
    </source>
</evidence>
<dbReference type="Proteomes" id="UP000703038">
    <property type="component" value="Unassembled WGS sequence"/>
</dbReference>
<feature type="domain" description="GGDEF" evidence="2">
    <location>
        <begin position="228"/>
        <end position="356"/>
    </location>
</feature>
<gene>
    <name evidence="3" type="ORF">JOE42_001112</name>
</gene>
<feature type="transmembrane region" description="Helical" evidence="1">
    <location>
        <begin position="58"/>
        <end position="80"/>
    </location>
</feature>
<evidence type="ECO:0000313" key="3">
    <source>
        <dbReference type="EMBL" id="MBM7414379.1"/>
    </source>
</evidence>
<dbReference type="InterPro" id="IPR000160">
    <property type="entry name" value="GGDEF_dom"/>
</dbReference>
<proteinExistence type="predicted"/>
<dbReference type="InterPro" id="IPR029787">
    <property type="entry name" value="Nucleotide_cyclase"/>
</dbReference>
<keyword evidence="1" id="KW-0472">Membrane</keyword>
<dbReference type="InterPro" id="IPR050469">
    <property type="entry name" value="Diguanylate_Cyclase"/>
</dbReference>
<dbReference type="PANTHER" id="PTHR45138">
    <property type="entry name" value="REGULATORY COMPONENTS OF SENSORY TRANSDUCTION SYSTEM"/>
    <property type="match status" value="1"/>
</dbReference>
<dbReference type="RefSeq" id="WP_204867163.1">
    <property type="nucleotide sequence ID" value="NZ_JAFBBK010000001.1"/>
</dbReference>
<feature type="transmembrane region" description="Helical" evidence="1">
    <location>
        <begin position="33"/>
        <end position="52"/>
    </location>
</feature>
<protein>
    <submittedName>
        <fullName evidence="3">Diguanylate cyclase (GGDEF)-like protein</fullName>
    </submittedName>
</protein>
<comment type="caution">
    <text evidence="3">The sequence shown here is derived from an EMBL/GenBank/DDBJ whole genome shotgun (WGS) entry which is preliminary data.</text>
</comment>
<keyword evidence="1" id="KW-0812">Transmembrane</keyword>
<accession>A0ABS2KR18</accession>
<name>A0ABS2KR18_9NOCA</name>
<evidence type="ECO:0000256" key="1">
    <source>
        <dbReference type="SAM" id="Phobius"/>
    </source>
</evidence>
<keyword evidence="1" id="KW-1133">Transmembrane helix</keyword>
<dbReference type="InterPro" id="IPR043128">
    <property type="entry name" value="Rev_trsase/Diguanyl_cyclase"/>
</dbReference>
<sequence>MANTIRRWLRRPVDYAWTVHYFETNTALGSTRVLIGLSCLLFSGLYVVAGLAPPTAPTGAALTIVLVNAVGTAGVGLAWIRGPWPSRRMSTAFVVYADVGLSVVLLSLSDPLAVLPCTILFGVASSYVATFHTPRVFAVHHSLSVVVCVGLFVRAIGSESVLGEARTSLAVTYGLLIVMVLFLAPISIYRLQFLQRGDVTAAYVDPLTGLRNRRGLTVAAGELLGTRNGLVAVVIDIDRFKSINDRFGHHHGDLVIRRTADTIDEMFPSPSITARTGGEEFAVVTALPMDEVLDRARRLRGACAARSDHDSSLSIGVAREERVVTSRDVDVLLICADRAMYSAKADGGDAVVGYSTLT</sequence>